<feature type="region of interest" description="Disordered" evidence="1">
    <location>
        <begin position="462"/>
        <end position="546"/>
    </location>
</feature>
<feature type="compositionally biased region" description="Low complexity" evidence="1">
    <location>
        <begin position="487"/>
        <end position="546"/>
    </location>
</feature>
<dbReference type="AlphaFoldDB" id="A0A2I1PCQ7"/>
<evidence type="ECO:0000313" key="5">
    <source>
        <dbReference type="Proteomes" id="UP000234206"/>
    </source>
</evidence>
<dbReference type="PANTHER" id="PTHR47992">
    <property type="entry name" value="PROTEIN PHOSPHATASE"/>
    <property type="match status" value="1"/>
</dbReference>
<dbReference type="SMART" id="SM00331">
    <property type="entry name" value="PP2C_SIG"/>
    <property type="match status" value="1"/>
</dbReference>
<keyword evidence="5" id="KW-1185">Reference proteome</keyword>
<dbReference type="PROSITE" id="PS51746">
    <property type="entry name" value="PPM_2"/>
    <property type="match status" value="1"/>
</dbReference>
<comment type="caution">
    <text evidence="4">The sequence shown here is derived from an EMBL/GenBank/DDBJ whole genome shotgun (WGS) entry which is preliminary data.</text>
</comment>
<organism evidence="4 5">
    <name type="scientific">Kytococcus schroeteri</name>
    <dbReference type="NCBI Taxonomy" id="138300"/>
    <lineage>
        <taxon>Bacteria</taxon>
        <taxon>Bacillati</taxon>
        <taxon>Actinomycetota</taxon>
        <taxon>Actinomycetes</taxon>
        <taxon>Micrococcales</taxon>
        <taxon>Kytococcaceae</taxon>
        <taxon>Kytococcus</taxon>
    </lineage>
</organism>
<feature type="domain" description="PPM-type phosphatase" evidence="3">
    <location>
        <begin position="5"/>
        <end position="238"/>
    </location>
</feature>
<dbReference type="InterPro" id="IPR015655">
    <property type="entry name" value="PP2C"/>
</dbReference>
<dbReference type="Proteomes" id="UP000234206">
    <property type="component" value="Unassembled WGS sequence"/>
</dbReference>
<keyword evidence="2" id="KW-0812">Transmembrane</keyword>
<evidence type="ECO:0000256" key="1">
    <source>
        <dbReference type="SAM" id="MobiDB-lite"/>
    </source>
</evidence>
<feature type="compositionally biased region" description="Basic and acidic residues" evidence="1">
    <location>
        <begin position="263"/>
        <end position="277"/>
    </location>
</feature>
<dbReference type="OrthoDB" id="9801841at2"/>
<keyword evidence="2" id="KW-1133">Transmembrane helix</keyword>
<dbReference type="EMBL" id="PKIZ01000003">
    <property type="protein sequence ID" value="PKZ42423.1"/>
    <property type="molecule type" value="Genomic_DNA"/>
</dbReference>
<accession>A0A2I1PCQ7</accession>
<protein>
    <submittedName>
        <fullName evidence="4">Serine/threonine-protein phosphatase</fullName>
    </submittedName>
</protein>
<feature type="region of interest" description="Disordered" evidence="1">
    <location>
        <begin position="316"/>
        <end position="335"/>
    </location>
</feature>
<dbReference type="CDD" id="cd00143">
    <property type="entry name" value="PP2Cc"/>
    <property type="match status" value="1"/>
</dbReference>
<dbReference type="SUPFAM" id="SSF81606">
    <property type="entry name" value="PP2C-like"/>
    <property type="match status" value="1"/>
</dbReference>
<dbReference type="InterPro" id="IPR001932">
    <property type="entry name" value="PPM-type_phosphatase-like_dom"/>
</dbReference>
<proteinExistence type="predicted"/>
<dbReference type="Gene3D" id="3.60.40.10">
    <property type="entry name" value="PPM-type phosphatase domain"/>
    <property type="match status" value="1"/>
</dbReference>
<name>A0A2I1PCQ7_9MICO</name>
<evidence type="ECO:0000259" key="3">
    <source>
        <dbReference type="PROSITE" id="PS51746"/>
    </source>
</evidence>
<dbReference type="Pfam" id="PF13672">
    <property type="entry name" value="PP2C_2"/>
    <property type="match status" value="1"/>
</dbReference>
<dbReference type="GO" id="GO:0004722">
    <property type="term" value="F:protein serine/threonine phosphatase activity"/>
    <property type="evidence" value="ECO:0007669"/>
    <property type="project" value="InterPro"/>
</dbReference>
<dbReference type="SMART" id="SM00332">
    <property type="entry name" value="PP2Cc"/>
    <property type="match status" value="1"/>
</dbReference>
<dbReference type="InterPro" id="IPR036457">
    <property type="entry name" value="PPM-type-like_dom_sf"/>
</dbReference>
<sequence>MFDLHFAARSDLGLGSKIRNEDSGYAGPNLLLLCDGMGGHAGGDTASAIVVHHLAELDNDVYRASDAGDILLREVAAANAKLHTFEEEHPETEGMGTTCIAMVRSSHSLAIAHIGDSRAYRVQDGVLSQITHDHSFLQLLIDEGHLTEEEAWGHPQRSLITRVLSGRPDDEPDHGVMPLVLGDRFLLCSDGLSDYVRDETIAQVLRESPDPHDAAQALVDVARRAGTRDNVTVVVADVVRPGSAPRNQPQMVGAAARLRSGHEYEGATEEPDQHAFREPQSADAPTQTVPVADDGSVTLNGRHLVIGQRAFTPRTISRDGVTGSTKADFGQRAAEPTGEVIEIRDSGPTGDGRPVATEPRRHPVARAVAWVVGALALLALAVGGLWWWGTQNYFVGERDGQVQIRRGFDVVLAGQELSTLEEGSDLRVDALPGFYADSVRDAIPADDLPDAQRTLADLRERAERAGKNRQEPSGTKSGSSGSGSSNGSGSSSGSSGSSNPSGSPTSKGSASPSPHGSSGSGSSPRPSRSSAAPSSPAPTGSSGSAS</sequence>
<reference evidence="4 5" key="1">
    <citation type="submission" date="2017-12" db="EMBL/GenBank/DDBJ databases">
        <title>Phylogenetic diversity of female urinary microbiome.</title>
        <authorList>
            <person name="Thomas-White K."/>
            <person name="Wolfe A.J."/>
        </authorList>
    </citation>
    <scope>NUCLEOTIDE SEQUENCE [LARGE SCALE GENOMIC DNA]</scope>
    <source>
        <strain evidence="4 5">UMB1298</strain>
    </source>
</reference>
<keyword evidence="2" id="KW-0472">Membrane</keyword>
<evidence type="ECO:0000256" key="2">
    <source>
        <dbReference type="SAM" id="Phobius"/>
    </source>
</evidence>
<feature type="region of interest" description="Disordered" evidence="1">
    <location>
        <begin position="263"/>
        <end position="289"/>
    </location>
</feature>
<dbReference type="RefSeq" id="WP_070706061.1">
    <property type="nucleotide sequence ID" value="NZ_JBHLVH010000002.1"/>
</dbReference>
<evidence type="ECO:0000313" key="4">
    <source>
        <dbReference type="EMBL" id="PKZ42423.1"/>
    </source>
</evidence>
<gene>
    <name evidence="4" type="ORF">CYJ76_02365</name>
</gene>
<feature type="transmembrane region" description="Helical" evidence="2">
    <location>
        <begin position="367"/>
        <end position="388"/>
    </location>
</feature>